<evidence type="ECO:0000256" key="2">
    <source>
        <dbReference type="HAMAP-Rule" id="MF_00518"/>
    </source>
</evidence>
<dbReference type="HAMAP" id="MF_00518">
    <property type="entry name" value="Deacylase_Dtd"/>
    <property type="match status" value="1"/>
</dbReference>
<keyword evidence="2 3" id="KW-0378">Hydrolase</keyword>
<dbReference type="GO" id="GO:0000049">
    <property type="term" value="F:tRNA binding"/>
    <property type="evidence" value="ECO:0007669"/>
    <property type="project" value="UniProtKB-UniRule"/>
</dbReference>
<dbReference type="InterPro" id="IPR023509">
    <property type="entry name" value="DTD-like_sf"/>
</dbReference>
<dbReference type="GO" id="GO:0051500">
    <property type="term" value="F:D-tyrosyl-tRNA(Tyr) deacylase activity"/>
    <property type="evidence" value="ECO:0007669"/>
    <property type="project" value="TreeGrafter"/>
</dbReference>
<dbReference type="PANTHER" id="PTHR10472">
    <property type="entry name" value="D-TYROSYL-TRNA TYR DEACYLASE"/>
    <property type="match status" value="1"/>
</dbReference>
<evidence type="ECO:0000256" key="1">
    <source>
        <dbReference type="ARBA" id="ARBA00009673"/>
    </source>
</evidence>
<keyword evidence="2" id="KW-0694">RNA-binding</keyword>
<dbReference type="GO" id="GO:0043908">
    <property type="term" value="F:Ser(Gly)-tRNA(Ala) hydrolase activity"/>
    <property type="evidence" value="ECO:0007669"/>
    <property type="project" value="UniProtKB-UniRule"/>
</dbReference>
<dbReference type="NCBIfam" id="TIGR00256">
    <property type="entry name" value="D-aminoacyl-tRNA deacylase"/>
    <property type="match status" value="1"/>
</dbReference>
<evidence type="ECO:0000313" key="3">
    <source>
        <dbReference type="EMBL" id="SLM19608.1"/>
    </source>
</evidence>
<organism evidence="3">
    <name type="scientific">uncultured spirochete</name>
    <dbReference type="NCBI Taxonomy" id="156406"/>
    <lineage>
        <taxon>Bacteria</taxon>
        <taxon>Pseudomonadati</taxon>
        <taxon>Spirochaetota</taxon>
        <taxon>Spirochaetia</taxon>
        <taxon>Spirochaetales</taxon>
        <taxon>environmental samples</taxon>
    </lineage>
</organism>
<comment type="catalytic activity">
    <reaction evidence="2">
        <text>glycyl-tRNA(Ala) + H2O = tRNA(Ala) + glycine + H(+)</text>
        <dbReference type="Rhea" id="RHEA:53744"/>
        <dbReference type="Rhea" id="RHEA-COMP:9657"/>
        <dbReference type="Rhea" id="RHEA-COMP:13640"/>
        <dbReference type="ChEBI" id="CHEBI:15377"/>
        <dbReference type="ChEBI" id="CHEBI:15378"/>
        <dbReference type="ChEBI" id="CHEBI:57305"/>
        <dbReference type="ChEBI" id="CHEBI:78442"/>
        <dbReference type="ChEBI" id="CHEBI:78522"/>
    </reaction>
</comment>
<sequence>MRAVVQRVSEATVTYVASSSQQNLLDKREQLCGGISNGVLVYIGIGVEDAEEDAEYLADKIAHLRIFMDDCEKMNLSILDLNYEALVISQFTLLADARKGRRPSYSQAAESSRAKALYEFFCERLREQGLHVQMGKFQEIMRVRYINEGPVTILLDSKKAF</sequence>
<feature type="short sequence motif" description="Gly-cisPro motif, important for rejection of L-amino acids" evidence="2">
    <location>
        <begin position="149"/>
        <end position="150"/>
    </location>
</feature>
<comment type="similarity">
    <text evidence="1 2">Belongs to the DTD family.</text>
</comment>
<keyword evidence="2" id="KW-0963">Cytoplasm</keyword>
<proteinExistence type="inferred from homology"/>
<dbReference type="GO" id="GO:0005737">
    <property type="term" value="C:cytoplasm"/>
    <property type="evidence" value="ECO:0007669"/>
    <property type="project" value="UniProtKB-SubCell"/>
</dbReference>
<dbReference type="GO" id="GO:0019478">
    <property type="term" value="P:D-amino acid catabolic process"/>
    <property type="evidence" value="ECO:0007669"/>
    <property type="project" value="UniProtKB-UniRule"/>
</dbReference>
<dbReference type="EC" id="3.1.1.96" evidence="2"/>
<dbReference type="GO" id="GO:0106026">
    <property type="term" value="F:Gly-tRNA(Ala) deacylase activity"/>
    <property type="evidence" value="ECO:0007669"/>
    <property type="project" value="UniProtKB-UniRule"/>
</dbReference>
<gene>
    <name evidence="2 3" type="primary">dtd</name>
    <name evidence="3" type="ORF">SPIRO4BDMA_70030</name>
</gene>
<dbReference type="AlphaFoldDB" id="A0A3P3XTK9"/>
<dbReference type="Pfam" id="PF02580">
    <property type="entry name" value="Tyr_Deacylase"/>
    <property type="match status" value="1"/>
</dbReference>
<comment type="domain">
    <text evidence="2">A Gly-cisPro motif from one monomer fits into the active site of the other monomer to allow specific chiral rejection of L-amino acids.</text>
</comment>
<reference evidence="3" key="1">
    <citation type="submission" date="2017-02" db="EMBL/GenBank/DDBJ databases">
        <authorList>
            <person name="Regsiter A."/>
            <person name="William W."/>
        </authorList>
    </citation>
    <scope>NUCLEOTIDE SEQUENCE</scope>
    <source>
        <strain evidence="3">BdmA 4</strain>
    </source>
</reference>
<dbReference type="SUPFAM" id="SSF69500">
    <property type="entry name" value="DTD-like"/>
    <property type="match status" value="1"/>
</dbReference>
<dbReference type="InterPro" id="IPR003732">
    <property type="entry name" value="Daa-tRNA_deacyls_DTD"/>
</dbReference>
<name>A0A3P3XTK9_9SPIR</name>
<comment type="function">
    <text evidence="2">An aminoacyl-tRNA editing enzyme that deacylates mischarged D-aminoacyl-tRNAs. Also deacylates mischarged glycyl-tRNA(Ala), protecting cells against glycine mischarging by AlaRS. Acts via tRNA-based rather than protein-based catalysis; rejects L-amino acids rather than detecting D-amino acids in the active site. By recycling D-aminoacyl-tRNA to D-amino acids and free tRNA molecules, this enzyme counteracts the toxicity associated with the formation of D-aminoacyl-tRNA entities in vivo and helps enforce protein L-homochirality.</text>
</comment>
<dbReference type="EMBL" id="FWDO01000007">
    <property type="protein sequence ID" value="SLM19608.1"/>
    <property type="molecule type" value="Genomic_DNA"/>
</dbReference>
<comment type="subunit">
    <text evidence="2">Homodimer.</text>
</comment>
<dbReference type="FunFam" id="3.50.80.10:FF:000001">
    <property type="entry name" value="D-aminoacyl-tRNA deacylase"/>
    <property type="match status" value="1"/>
</dbReference>
<protein>
    <recommendedName>
        <fullName evidence="2">D-aminoacyl-tRNA deacylase</fullName>
        <shortName evidence="2">DTD</shortName>
        <ecNumber evidence="2">3.1.1.96</ecNumber>
    </recommendedName>
    <alternativeName>
        <fullName evidence="2">Gly-tRNA(Ala) deacylase</fullName>
        <ecNumber evidence="2">3.1.1.-</ecNumber>
    </alternativeName>
</protein>
<comment type="subcellular location">
    <subcellularLocation>
        <location evidence="2">Cytoplasm</location>
    </subcellularLocation>
</comment>
<keyword evidence="2" id="KW-0820">tRNA-binding</keyword>
<dbReference type="Gene3D" id="3.50.80.10">
    <property type="entry name" value="D-tyrosyl-tRNA(Tyr) deacylase"/>
    <property type="match status" value="1"/>
</dbReference>
<dbReference type="EC" id="3.1.1.-" evidence="2"/>
<accession>A0A3P3XTK9</accession>
<dbReference type="PANTHER" id="PTHR10472:SF5">
    <property type="entry name" value="D-AMINOACYL-TRNA DEACYLASE 1"/>
    <property type="match status" value="1"/>
</dbReference>
<comment type="catalytic activity">
    <reaction evidence="2">
        <text>a D-aminoacyl-tRNA + H2O = a tRNA + a D-alpha-amino acid + H(+)</text>
        <dbReference type="Rhea" id="RHEA:13953"/>
        <dbReference type="Rhea" id="RHEA-COMP:10123"/>
        <dbReference type="Rhea" id="RHEA-COMP:10124"/>
        <dbReference type="ChEBI" id="CHEBI:15377"/>
        <dbReference type="ChEBI" id="CHEBI:15378"/>
        <dbReference type="ChEBI" id="CHEBI:59871"/>
        <dbReference type="ChEBI" id="CHEBI:78442"/>
        <dbReference type="ChEBI" id="CHEBI:79333"/>
        <dbReference type="EC" id="3.1.1.96"/>
    </reaction>
</comment>